<dbReference type="GO" id="GO:0016887">
    <property type="term" value="F:ATP hydrolysis activity"/>
    <property type="evidence" value="ECO:0007669"/>
    <property type="project" value="InterPro"/>
</dbReference>
<dbReference type="InterPro" id="IPR027417">
    <property type="entry name" value="P-loop_NTPase"/>
</dbReference>
<organism evidence="2 3">
    <name type="scientific">Sporolactobacillus putidus</name>
    <dbReference type="NCBI Taxonomy" id="492735"/>
    <lineage>
        <taxon>Bacteria</taxon>
        <taxon>Bacillati</taxon>
        <taxon>Bacillota</taxon>
        <taxon>Bacilli</taxon>
        <taxon>Bacillales</taxon>
        <taxon>Sporolactobacillaceae</taxon>
        <taxon>Sporolactobacillus</taxon>
    </lineage>
</organism>
<dbReference type="CDD" id="cd00009">
    <property type="entry name" value="AAA"/>
    <property type="match status" value="1"/>
</dbReference>
<dbReference type="InterPro" id="IPR052026">
    <property type="entry name" value="ExeA_AAA_ATPase_DNA-bind"/>
</dbReference>
<dbReference type="Gene3D" id="3.40.50.300">
    <property type="entry name" value="P-loop containing nucleotide triphosphate hydrolases"/>
    <property type="match status" value="1"/>
</dbReference>
<sequence length="263" mass="30568">MLDFFEMKGLPFTREIEPQHLFSSASQKEANARLEYAVQHRQFCLLTGEAGMGKSTSIRSLVHQLDPTRHPYLYLCDSSLTPKLFYREVLQHFGIKPAFRSTDARRQFQSLMLDLYENEKKVSVLILDEAHYFSETMLQELRYILNFKEDSLSPLALILVGQPSLRHLLRIKLLEAVDQRIQMRYQMNGLTEKETQAYIHHQLKVVETPHEIFSEEAVQAIYQFSQGIPRKINTLCSQSLMDALIQGHKIVGESHIQRAINEF</sequence>
<keyword evidence="3" id="KW-1185">Reference proteome</keyword>
<dbReference type="Pfam" id="PF13401">
    <property type="entry name" value="AAA_22"/>
    <property type="match status" value="1"/>
</dbReference>
<dbReference type="EMBL" id="BMOK01000012">
    <property type="protein sequence ID" value="GGL60313.1"/>
    <property type="molecule type" value="Genomic_DNA"/>
</dbReference>
<reference evidence="2" key="1">
    <citation type="journal article" date="2014" name="Int. J. Syst. Evol. Microbiol.">
        <title>Complete genome sequence of Corynebacterium casei LMG S-19264T (=DSM 44701T), isolated from a smear-ripened cheese.</title>
        <authorList>
            <consortium name="US DOE Joint Genome Institute (JGI-PGF)"/>
            <person name="Walter F."/>
            <person name="Albersmeier A."/>
            <person name="Kalinowski J."/>
            <person name="Ruckert C."/>
        </authorList>
    </citation>
    <scope>NUCLEOTIDE SEQUENCE</scope>
    <source>
        <strain evidence="2">JCM 15325</strain>
    </source>
</reference>
<dbReference type="PANTHER" id="PTHR35894">
    <property type="entry name" value="GENERAL SECRETION PATHWAY PROTEIN A-RELATED"/>
    <property type="match status" value="1"/>
</dbReference>
<comment type="caution">
    <text evidence="2">The sequence shown here is derived from an EMBL/GenBank/DDBJ whole genome shotgun (WGS) entry which is preliminary data.</text>
</comment>
<evidence type="ECO:0000313" key="3">
    <source>
        <dbReference type="Proteomes" id="UP000654670"/>
    </source>
</evidence>
<protein>
    <submittedName>
        <fullName evidence="2">ATPase</fullName>
    </submittedName>
</protein>
<dbReference type="PANTHER" id="PTHR35894:SF1">
    <property type="entry name" value="PHOSPHORIBULOKINASE _ URIDINE KINASE FAMILY"/>
    <property type="match status" value="1"/>
</dbReference>
<dbReference type="InterPro" id="IPR049945">
    <property type="entry name" value="AAA_22"/>
</dbReference>
<feature type="domain" description="AAA+ ATPase" evidence="1">
    <location>
        <begin position="40"/>
        <end position="188"/>
    </location>
</feature>
<dbReference type="SMART" id="SM00382">
    <property type="entry name" value="AAA"/>
    <property type="match status" value="1"/>
</dbReference>
<name>A0A917W3Q6_9BACL</name>
<dbReference type="Proteomes" id="UP000654670">
    <property type="component" value="Unassembled WGS sequence"/>
</dbReference>
<proteinExistence type="predicted"/>
<dbReference type="InterPro" id="IPR003593">
    <property type="entry name" value="AAA+_ATPase"/>
</dbReference>
<reference evidence="2" key="2">
    <citation type="submission" date="2020-09" db="EMBL/GenBank/DDBJ databases">
        <authorList>
            <person name="Sun Q."/>
            <person name="Ohkuma M."/>
        </authorList>
    </citation>
    <scope>NUCLEOTIDE SEQUENCE</scope>
    <source>
        <strain evidence="2">JCM 15325</strain>
    </source>
</reference>
<evidence type="ECO:0000259" key="1">
    <source>
        <dbReference type="SMART" id="SM00382"/>
    </source>
</evidence>
<dbReference type="RefSeq" id="WP_188803935.1">
    <property type="nucleotide sequence ID" value="NZ_BMOK01000012.1"/>
</dbReference>
<dbReference type="AlphaFoldDB" id="A0A917W3Q6"/>
<gene>
    <name evidence="2" type="ORF">GCM10007968_25410</name>
</gene>
<accession>A0A917W3Q6</accession>
<dbReference type="SUPFAM" id="SSF52540">
    <property type="entry name" value="P-loop containing nucleoside triphosphate hydrolases"/>
    <property type="match status" value="1"/>
</dbReference>
<evidence type="ECO:0000313" key="2">
    <source>
        <dbReference type="EMBL" id="GGL60313.1"/>
    </source>
</evidence>